<dbReference type="EMBL" id="JAUDFV010000132">
    <property type="protein sequence ID" value="KAL2728971.1"/>
    <property type="molecule type" value="Genomic_DNA"/>
</dbReference>
<feature type="non-terminal residue" evidence="1">
    <location>
        <position position="295"/>
    </location>
</feature>
<dbReference type="AlphaFoldDB" id="A0ABD2B8C5"/>
<evidence type="ECO:0000313" key="2">
    <source>
        <dbReference type="Proteomes" id="UP001607302"/>
    </source>
</evidence>
<name>A0ABD2B8C5_VESSQ</name>
<accession>A0ABD2B8C5</accession>
<dbReference type="Proteomes" id="UP001607302">
    <property type="component" value="Unassembled WGS sequence"/>
</dbReference>
<evidence type="ECO:0000313" key="1">
    <source>
        <dbReference type="EMBL" id="KAL2728971.1"/>
    </source>
</evidence>
<reference evidence="1 2" key="1">
    <citation type="journal article" date="2024" name="Ann. Entomol. Soc. Am.">
        <title>Genomic analyses of the southern and eastern yellowjacket wasps (Hymenoptera: Vespidae) reveal evolutionary signatures of social life.</title>
        <authorList>
            <person name="Catto M.A."/>
            <person name="Caine P.B."/>
            <person name="Orr S.E."/>
            <person name="Hunt B.G."/>
            <person name="Goodisman M.A.D."/>
        </authorList>
    </citation>
    <scope>NUCLEOTIDE SEQUENCE [LARGE SCALE GENOMIC DNA]</scope>
    <source>
        <strain evidence="1">233</strain>
        <tissue evidence="1">Head and thorax</tissue>
    </source>
</reference>
<proteinExistence type="predicted"/>
<gene>
    <name evidence="1" type="ORF">V1478_006603</name>
</gene>
<comment type="caution">
    <text evidence="1">The sequence shown here is derived from an EMBL/GenBank/DDBJ whole genome shotgun (WGS) entry which is preliminary data.</text>
</comment>
<protein>
    <submittedName>
        <fullName evidence="1">Neurotrimin-like isoform X2</fullName>
    </submittedName>
</protein>
<sequence length="295" mass="34697">MIVRKKTSVRKKKENNRIYSKLPLRNFRNTAIVAPLADLTGILFYRHINYELAVVGYVNVNKNKPLIVFDDYRISSPWYIDETLLQSSVRVAKIKMSRERSKSVHHRRGFRPTSTSTYVIFNQLRIIHPRFRPKSRTSVLEPSQNFLSSKSFFKSLRSLDHVEDERSDATDRLVAFVGLRMQQPPRGETWVGSTRNIYYVMQVLPGEWLLILVTLQNIFFLIMFEHIKCYWFIFNKNQGDWPISFAPPTANPLYALIGCWILPSPFDDSYSEPRKDQESIILLCVNVNCYEMWLF</sequence>
<organism evidence="1 2">
    <name type="scientific">Vespula squamosa</name>
    <name type="common">Southern yellow jacket</name>
    <name type="synonym">Wasp</name>
    <dbReference type="NCBI Taxonomy" id="30214"/>
    <lineage>
        <taxon>Eukaryota</taxon>
        <taxon>Metazoa</taxon>
        <taxon>Ecdysozoa</taxon>
        <taxon>Arthropoda</taxon>
        <taxon>Hexapoda</taxon>
        <taxon>Insecta</taxon>
        <taxon>Pterygota</taxon>
        <taxon>Neoptera</taxon>
        <taxon>Endopterygota</taxon>
        <taxon>Hymenoptera</taxon>
        <taxon>Apocrita</taxon>
        <taxon>Aculeata</taxon>
        <taxon>Vespoidea</taxon>
        <taxon>Vespidae</taxon>
        <taxon>Vespinae</taxon>
        <taxon>Vespula</taxon>
    </lineage>
</organism>
<keyword evidence="2" id="KW-1185">Reference proteome</keyword>